<accession>A0A8S5PJU0</accession>
<evidence type="ECO:0000256" key="3">
    <source>
        <dbReference type="SAM" id="Phobius"/>
    </source>
</evidence>
<feature type="transmembrane region" description="Helical" evidence="3">
    <location>
        <begin position="356"/>
        <end position="381"/>
    </location>
</feature>
<name>A0A8S5PJU0_9CAUD</name>
<evidence type="ECO:0000256" key="1">
    <source>
        <dbReference type="ARBA" id="ARBA00022465"/>
    </source>
</evidence>
<dbReference type="NCBIfam" id="TIGR02675">
    <property type="entry name" value="tape_meas_nterm"/>
    <property type="match status" value="1"/>
</dbReference>
<evidence type="ECO:0000259" key="4">
    <source>
        <dbReference type="Pfam" id="PF20155"/>
    </source>
</evidence>
<dbReference type="GO" id="GO:0098003">
    <property type="term" value="P:viral tail assembly"/>
    <property type="evidence" value="ECO:0007669"/>
    <property type="project" value="UniProtKB-KW"/>
</dbReference>
<keyword evidence="3" id="KW-0472">Membrane</keyword>
<feature type="transmembrane region" description="Helical" evidence="3">
    <location>
        <begin position="310"/>
        <end position="336"/>
    </location>
</feature>
<reference evidence="5" key="1">
    <citation type="journal article" date="2021" name="Proc. Natl. Acad. Sci. U.S.A.">
        <title>A Catalog of Tens of Thousands of Viruses from Human Metagenomes Reveals Hidden Associations with Chronic Diseases.</title>
        <authorList>
            <person name="Tisza M.J."/>
            <person name="Buck C.B."/>
        </authorList>
    </citation>
    <scope>NUCLEOTIDE SEQUENCE</scope>
    <source>
        <strain evidence="5">CtuJM17</strain>
    </source>
</reference>
<feature type="compositionally biased region" description="Basic and acidic residues" evidence="2">
    <location>
        <begin position="480"/>
        <end position="493"/>
    </location>
</feature>
<keyword evidence="3" id="KW-1133">Transmembrane helix</keyword>
<feature type="region of interest" description="Disordered" evidence="2">
    <location>
        <begin position="517"/>
        <end position="538"/>
    </location>
</feature>
<keyword evidence="3" id="KW-0812">Transmembrane</keyword>
<keyword evidence="1" id="KW-1188">Viral release from host cell</keyword>
<protein>
    <submittedName>
        <fullName evidence="5">Tail tape measure protein</fullName>
    </submittedName>
</protein>
<feature type="domain" description="Tape measure protein N-terminal" evidence="4">
    <location>
        <begin position="78"/>
        <end position="258"/>
    </location>
</feature>
<dbReference type="Pfam" id="PF20155">
    <property type="entry name" value="TMP_3"/>
    <property type="match status" value="1"/>
</dbReference>
<evidence type="ECO:0000313" key="5">
    <source>
        <dbReference type="EMBL" id="DAE07008.1"/>
    </source>
</evidence>
<evidence type="ECO:0000256" key="2">
    <source>
        <dbReference type="SAM" id="MobiDB-lite"/>
    </source>
</evidence>
<feature type="region of interest" description="Disordered" evidence="2">
    <location>
        <begin position="480"/>
        <end position="503"/>
    </location>
</feature>
<dbReference type="InterPro" id="IPR013491">
    <property type="entry name" value="Tape_meas_N"/>
</dbReference>
<keyword evidence="1" id="KW-1245">Viral tail assembly</keyword>
<proteinExistence type="predicted"/>
<feature type="transmembrane region" description="Helical" evidence="3">
    <location>
        <begin position="284"/>
        <end position="303"/>
    </location>
</feature>
<organism evidence="5">
    <name type="scientific">Myoviridae sp. ctuJM17</name>
    <dbReference type="NCBI Taxonomy" id="2825200"/>
    <lineage>
        <taxon>Viruses</taxon>
        <taxon>Duplodnaviria</taxon>
        <taxon>Heunggongvirae</taxon>
        <taxon>Uroviricota</taxon>
        <taxon>Caudoviricetes</taxon>
    </lineage>
</organism>
<sequence length="588" mass="62707">MDNVLKFLIKLNADKGNVVSVARETERQLDSINRKASVVGRGLRKAFSFDGFKDALMSIPGMQFLMNPYTMIGAGVGAMVRLGAQAESVNVAFTTLVGSESKAAQMLGQINDFAAHSPFGKMDLTQSAQTMLNFGVETGKVLPLLRQLGDISGGDKDKMSALSLVMGQVSSTGYLMGQDLLQFINAGFNPIQELSQMTGISVDKLKDKMAKGQITYRNVEQAIAHATDAGGKFNGMMDKQSQTLSGKFSTLMDIVKQGAIDLSQSVNTPIAEVVEKITAAIPKVFAVFQAVFSAISAGIGFVVRFRTAFMILGGAVLAVWAVFRTYTMALAAYQAITTLVTAGTKIWTAAQWLLNVAMTANPIGLIVAGVAALIAVIVYCWTKFAGFRAFLITMWDVWRKFGELIKTYVVDRIKELIRGVGLLSKAFSKLFSGDFKGAAADFAAGVKNVSGVNSAVSLVKNTAATVRGIGGTFQKNLAAERAKDKKKEGKTSERSALSTPGLKGSAAVGDVAFGKGTDKAGKGKKGRRSAEEIATGGRRSTSITMHISKFFDTLHVHMADKADTAELERIVVQSMNRALAIATSTDRG</sequence>
<dbReference type="EMBL" id="BK015444">
    <property type="protein sequence ID" value="DAE07008.1"/>
    <property type="molecule type" value="Genomic_DNA"/>
</dbReference>